<dbReference type="PROSITE" id="PS50206">
    <property type="entry name" value="RHODANESE_3"/>
    <property type="match status" value="1"/>
</dbReference>
<sequence length="105" mass="11354">MGFRIAKELTPGQLAARLSEGEQPFMLDVREPNEWAAGHLAGAVHIPVGQLQERLQELPQGRELIVMCKGGGRSALACELLGERGFDVVNLTGGLMSWTGELVQD</sequence>
<dbReference type="Proteomes" id="UP000256304">
    <property type="component" value="Unassembled WGS sequence"/>
</dbReference>
<dbReference type="CDD" id="cd00158">
    <property type="entry name" value="RHOD"/>
    <property type="match status" value="1"/>
</dbReference>
<dbReference type="Pfam" id="PF00581">
    <property type="entry name" value="Rhodanese"/>
    <property type="match status" value="1"/>
</dbReference>
<dbReference type="AlphaFoldDB" id="A0A3D9QUX4"/>
<dbReference type="InterPro" id="IPR036873">
    <property type="entry name" value="Rhodanese-like_dom_sf"/>
</dbReference>
<accession>A0A3D9QUX4</accession>
<dbReference type="PANTHER" id="PTHR43031:SF17">
    <property type="entry name" value="SULFURTRANSFERASE YTWF-RELATED"/>
    <property type="match status" value="1"/>
</dbReference>
<dbReference type="RefSeq" id="WP_116191699.1">
    <property type="nucleotide sequence ID" value="NZ_QTTN01000039.1"/>
</dbReference>
<dbReference type="SUPFAM" id="SSF52821">
    <property type="entry name" value="Rhodanese/Cell cycle control phosphatase"/>
    <property type="match status" value="1"/>
</dbReference>
<dbReference type="InterPro" id="IPR001763">
    <property type="entry name" value="Rhodanese-like_dom"/>
</dbReference>
<gene>
    <name evidence="2" type="ORF">A8990_13913</name>
</gene>
<proteinExistence type="predicted"/>
<dbReference type="InterPro" id="IPR050229">
    <property type="entry name" value="GlpE_sulfurtransferase"/>
</dbReference>
<dbReference type="SMART" id="SM00450">
    <property type="entry name" value="RHOD"/>
    <property type="match status" value="1"/>
</dbReference>
<name>A0A3D9QUX4_9BACL</name>
<evidence type="ECO:0000313" key="2">
    <source>
        <dbReference type="EMBL" id="REE68024.1"/>
    </source>
</evidence>
<reference evidence="2 3" key="1">
    <citation type="submission" date="2018-08" db="EMBL/GenBank/DDBJ databases">
        <title>Genomic Encyclopedia of Type Strains, Phase III (KMG-III): the genomes of soil and plant-associated and newly described type strains.</title>
        <authorList>
            <person name="Whitman W."/>
        </authorList>
    </citation>
    <scope>NUCLEOTIDE SEQUENCE [LARGE SCALE GENOMIC DNA]</scope>
    <source>
        <strain evidence="2 3">CGMCC 1.10966</strain>
    </source>
</reference>
<keyword evidence="3" id="KW-1185">Reference proteome</keyword>
<keyword evidence="2" id="KW-0808">Transferase</keyword>
<evidence type="ECO:0000313" key="3">
    <source>
        <dbReference type="Proteomes" id="UP000256304"/>
    </source>
</evidence>
<dbReference type="GO" id="GO:0016740">
    <property type="term" value="F:transferase activity"/>
    <property type="evidence" value="ECO:0007669"/>
    <property type="project" value="UniProtKB-KW"/>
</dbReference>
<dbReference type="OrthoDB" id="9800872at2"/>
<dbReference type="EMBL" id="QTTN01000039">
    <property type="protein sequence ID" value="REE68024.1"/>
    <property type="molecule type" value="Genomic_DNA"/>
</dbReference>
<dbReference type="Gene3D" id="3.40.250.10">
    <property type="entry name" value="Rhodanese-like domain"/>
    <property type="match status" value="1"/>
</dbReference>
<dbReference type="PANTHER" id="PTHR43031">
    <property type="entry name" value="FAD-DEPENDENT OXIDOREDUCTASE"/>
    <property type="match status" value="1"/>
</dbReference>
<organism evidence="2 3">
    <name type="scientific">Paenibacillus taihuensis</name>
    <dbReference type="NCBI Taxonomy" id="1156355"/>
    <lineage>
        <taxon>Bacteria</taxon>
        <taxon>Bacillati</taxon>
        <taxon>Bacillota</taxon>
        <taxon>Bacilli</taxon>
        <taxon>Bacillales</taxon>
        <taxon>Paenibacillaceae</taxon>
        <taxon>Paenibacillus</taxon>
    </lineage>
</organism>
<evidence type="ECO:0000259" key="1">
    <source>
        <dbReference type="PROSITE" id="PS50206"/>
    </source>
</evidence>
<comment type="caution">
    <text evidence="2">The sequence shown here is derived from an EMBL/GenBank/DDBJ whole genome shotgun (WGS) entry which is preliminary data.</text>
</comment>
<protein>
    <submittedName>
        <fullName evidence="2">Rhodanese-related sulfurtransferase</fullName>
    </submittedName>
</protein>
<feature type="domain" description="Rhodanese" evidence="1">
    <location>
        <begin position="20"/>
        <end position="104"/>
    </location>
</feature>